<dbReference type="Pfam" id="PF18912">
    <property type="entry name" value="DZR_2"/>
    <property type="match status" value="1"/>
</dbReference>
<gene>
    <name evidence="3" type="ORF">FBZ89_10931</name>
</gene>
<dbReference type="InterPro" id="IPR000836">
    <property type="entry name" value="PRTase_dom"/>
</dbReference>
<dbReference type="InterPro" id="IPR051910">
    <property type="entry name" value="ComF/GntX_DNA_util-trans"/>
</dbReference>
<dbReference type="AlphaFoldDB" id="A0A560FAM0"/>
<dbReference type="PANTHER" id="PTHR47505:SF1">
    <property type="entry name" value="DNA UTILIZATION PROTEIN YHGH"/>
    <property type="match status" value="1"/>
</dbReference>
<dbReference type="PANTHER" id="PTHR47505">
    <property type="entry name" value="DNA UTILIZATION PROTEIN YHGH"/>
    <property type="match status" value="1"/>
</dbReference>
<dbReference type="EMBL" id="VITN01000009">
    <property type="protein sequence ID" value="TWB18652.1"/>
    <property type="molecule type" value="Genomic_DNA"/>
</dbReference>
<reference evidence="3 4" key="1">
    <citation type="submission" date="2019-06" db="EMBL/GenBank/DDBJ databases">
        <title>Genomic Encyclopedia of Type Strains, Phase IV (KMG-V): Genome sequencing to study the core and pangenomes of soil and plant-associated prokaryotes.</title>
        <authorList>
            <person name="Whitman W."/>
        </authorList>
    </citation>
    <scope>NUCLEOTIDE SEQUENCE [LARGE SCALE GENOMIC DNA]</scope>
    <source>
        <strain evidence="3 4">BR 11880</strain>
    </source>
</reference>
<evidence type="ECO:0000256" key="1">
    <source>
        <dbReference type="ARBA" id="ARBA00008007"/>
    </source>
</evidence>
<feature type="domain" description="Double zinc ribbon" evidence="2">
    <location>
        <begin position="23"/>
        <end position="81"/>
    </location>
</feature>
<organism evidence="3 4">
    <name type="scientific">Nitrospirillum amazonense</name>
    <dbReference type="NCBI Taxonomy" id="28077"/>
    <lineage>
        <taxon>Bacteria</taxon>
        <taxon>Pseudomonadati</taxon>
        <taxon>Pseudomonadota</taxon>
        <taxon>Alphaproteobacteria</taxon>
        <taxon>Rhodospirillales</taxon>
        <taxon>Azospirillaceae</taxon>
        <taxon>Nitrospirillum</taxon>
    </lineage>
</organism>
<protein>
    <submittedName>
        <fullName evidence="3">ComF family protein</fullName>
    </submittedName>
</protein>
<name>A0A560FAM0_9PROT</name>
<proteinExistence type="inferred from homology"/>
<sequence length="256" mass="26911">MGDWGRAIGAAMGARVRDTGVRLLDLVLPPRCLGCGEAVAAAGTLCGTCWRGVSFITAPQCAACGRPFPHDMGADALCAICVAAPLPFGRLRAAVLYDDASRPLILGFKHGDRTEAVPLFAGWMARAGGELLAVADLVAPVPLHRWRLFARRYNQAALLAARLGALSGVKAVPDLLVRRRRTPSQGSLSREGRARNVAGAFALRPGRSVQGLRVVLVDDVYTTGATVAECARVLLRAGAVGVEVLALARVLKAEDI</sequence>
<dbReference type="Proteomes" id="UP000319859">
    <property type="component" value="Unassembled WGS sequence"/>
</dbReference>
<dbReference type="Gene3D" id="3.40.50.2020">
    <property type="match status" value="1"/>
</dbReference>
<evidence type="ECO:0000313" key="3">
    <source>
        <dbReference type="EMBL" id="TWB18652.1"/>
    </source>
</evidence>
<dbReference type="SUPFAM" id="SSF53271">
    <property type="entry name" value="PRTase-like"/>
    <property type="match status" value="1"/>
</dbReference>
<dbReference type="InterPro" id="IPR044005">
    <property type="entry name" value="DZR_2"/>
</dbReference>
<evidence type="ECO:0000259" key="2">
    <source>
        <dbReference type="Pfam" id="PF18912"/>
    </source>
</evidence>
<evidence type="ECO:0000313" key="4">
    <source>
        <dbReference type="Proteomes" id="UP000319859"/>
    </source>
</evidence>
<comment type="caution">
    <text evidence="3">The sequence shown here is derived from an EMBL/GenBank/DDBJ whole genome shotgun (WGS) entry which is preliminary data.</text>
</comment>
<comment type="similarity">
    <text evidence="1">Belongs to the ComF/GntX family.</text>
</comment>
<accession>A0A560FAM0</accession>
<dbReference type="CDD" id="cd06223">
    <property type="entry name" value="PRTases_typeI"/>
    <property type="match status" value="1"/>
</dbReference>
<dbReference type="InterPro" id="IPR029057">
    <property type="entry name" value="PRTase-like"/>
</dbReference>